<comment type="caution">
    <text evidence="2">The sequence shown here is derived from an EMBL/GenBank/DDBJ whole genome shotgun (WGS) entry which is preliminary data.</text>
</comment>
<evidence type="ECO:0000313" key="3">
    <source>
        <dbReference type="Proteomes" id="UP000250321"/>
    </source>
</evidence>
<accession>A0A314XVG4</accession>
<organism evidence="2 3">
    <name type="scientific">Prunus yedoensis var. nudiflora</name>
    <dbReference type="NCBI Taxonomy" id="2094558"/>
    <lineage>
        <taxon>Eukaryota</taxon>
        <taxon>Viridiplantae</taxon>
        <taxon>Streptophyta</taxon>
        <taxon>Embryophyta</taxon>
        <taxon>Tracheophyta</taxon>
        <taxon>Spermatophyta</taxon>
        <taxon>Magnoliopsida</taxon>
        <taxon>eudicotyledons</taxon>
        <taxon>Gunneridae</taxon>
        <taxon>Pentapetalae</taxon>
        <taxon>rosids</taxon>
        <taxon>fabids</taxon>
        <taxon>Rosales</taxon>
        <taxon>Rosaceae</taxon>
        <taxon>Amygdaloideae</taxon>
        <taxon>Amygdaleae</taxon>
        <taxon>Prunus</taxon>
    </lineage>
</organism>
<reference evidence="2 3" key="1">
    <citation type="submission" date="2018-02" db="EMBL/GenBank/DDBJ databases">
        <title>Draft genome of wild Prunus yedoensis var. nudiflora.</title>
        <authorList>
            <person name="Baek S."/>
            <person name="Kim J.-H."/>
            <person name="Choi K."/>
            <person name="Kim G.-B."/>
            <person name="Cho A."/>
            <person name="Jang H."/>
            <person name="Shin C.-H."/>
            <person name="Yu H.-J."/>
            <person name="Mun J.-H."/>
        </authorList>
    </citation>
    <scope>NUCLEOTIDE SEQUENCE [LARGE SCALE GENOMIC DNA]</scope>
    <source>
        <strain evidence="3">cv. Jeju island</strain>
        <tissue evidence="2">Leaf</tissue>
    </source>
</reference>
<gene>
    <name evidence="2" type="ORF">Pyn_01270</name>
</gene>
<feature type="compositionally biased region" description="Polar residues" evidence="1">
    <location>
        <begin position="1"/>
        <end position="15"/>
    </location>
</feature>
<evidence type="ECO:0000313" key="2">
    <source>
        <dbReference type="EMBL" id="PQP95610.1"/>
    </source>
</evidence>
<keyword evidence="3" id="KW-1185">Reference proteome</keyword>
<evidence type="ECO:0000256" key="1">
    <source>
        <dbReference type="SAM" id="MobiDB-lite"/>
    </source>
</evidence>
<protein>
    <submittedName>
        <fullName evidence="2">Uncharacterized protein</fullName>
    </submittedName>
</protein>
<proteinExistence type="predicted"/>
<feature type="region of interest" description="Disordered" evidence="1">
    <location>
        <begin position="1"/>
        <end position="28"/>
    </location>
</feature>
<name>A0A314XVG4_PRUYE</name>
<dbReference type="EMBL" id="PJQY01002217">
    <property type="protein sequence ID" value="PQP95610.1"/>
    <property type="molecule type" value="Genomic_DNA"/>
</dbReference>
<sequence>MLLNKRSNPSFTKPSTARCPRAGVNPPRFSQGELRRRIVCSTIVRSLMGYKGQLWLAIMCWWPGRHSWLFCSYD</sequence>
<dbReference type="Proteomes" id="UP000250321">
    <property type="component" value="Unassembled WGS sequence"/>
</dbReference>
<dbReference type="AlphaFoldDB" id="A0A314XVG4"/>